<feature type="region of interest" description="Disordered" evidence="11">
    <location>
        <begin position="256"/>
        <end position="301"/>
    </location>
</feature>
<protein>
    <submittedName>
        <fullName evidence="12">LALA0S14e00562g1_1</fullName>
    </submittedName>
</protein>
<name>A0A0C7NGJ8_9SACH</name>
<keyword evidence="7 10" id="KW-0175">Coiled coil</keyword>
<evidence type="ECO:0000256" key="1">
    <source>
        <dbReference type="ARBA" id="ARBA00004629"/>
    </source>
</evidence>
<dbReference type="PANTHER" id="PTHR14527">
    <property type="entry name" value="PROTEIN MIS12 HOMOLOG"/>
    <property type="match status" value="1"/>
</dbReference>
<keyword evidence="3" id="KW-0158">Chromosome</keyword>
<dbReference type="EMBL" id="LN736373">
    <property type="protein sequence ID" value="CEP64844.1"/>
    <property type="molecule type" value="Genomic_DNA"/>
</dbReference>
<reference evidence="12 13" key="1">
    <citation type="submission" date="2014-12" db="EMBL/GenBank/DDBJ databases">
        <authorList>
            <person name="Neuveglise Cecile"/>
        </authorList>
    </citation>
    <scope>NUCLEOTIDE SEQUENCE [LARGE SCALE GENOMIC DNA]</scope>
    <source>
        <strain evidence="12 13">CBS 12615</strain>
    </source>
</reference>
<evidence type="ECO:0000256" key="11">
    <source>
        <dbReference type="SAM" id="MobiDB-lite"/>
    </source>
</evidence>
<dbReference type="GO" id="GO:0000444">
    <property type="term" value="C:MIS12/MIND type complex"/>
    <property type="evidence" value="ECO:0007669"/>
    <property type="project" value="EnsemblFungi"/>
</dbReference>
<evidence type="ECO:0000256" key="3">
    <source>
        <dbReference type="ARBA" id="ARBA00022454"/>
    </source>
</evidence>
<keyword evidence="5" id="KW-0498">Mitosis</keyword>
<dbReference type="AlphaFoldDB" id="A0A0C7NGJ8"/>
<proteinExistence type="inferred from homology"/>
<keyword evidence="8" id="KW-0131">Cell cycle</keyword>
<evidence type="ECO:0000256" key="9">
    <source>
        <dbReference type="ARBA" id="ARBA00023328"/>
    </source>
</evidence>
<dbReference type="GO" id="GO:0034501">
    <property type="term" value="P:protein localization to kinetochore"/>
    <property type="evidence" value="ECO:0007669"/>
    <property type="project" value="EnsemblFungi"/>
</dbReference>
<sequence length="301" mass="34775">MTAPTMRTTLLLTEHLGYPPISLVDDIINAVNELMYKCTQAMEKYLLERNFVGGHDYTEEIRVGIAKVETLWEHSVDRSFDKLELYILRNVLQIPQSLIENGSFRLRHHDSLVLQSTSESAEENEMVASVENKLQELRSKLQQHKQLRDELHRSQRLLWQIQKYKRLVMAMFADENVATNEEQRAIWRSLTPINESLRFVVSQVRGLVLESNDKCSSHHIHSLVAAPEKEDSPLLHSRTQYLAQNTRLELQELLANEESQPNPKNHYSDHDSTLLTSHLPDDELPVNSPDLSALQRATEPR</sequence>
<dbReference type="GO" id="GO:0000922">
    <property type="term" value="C:spindle pole"/>
    <property type="evidence" value="ECO:0007669"/>
    <property type="project" value="EnsemblFungi"/>
</dbReference>
<dbReference type="STRING" id="1245769.A0A0C7NGJ8"/>
<keyword evidence="6" id="KW-0995">Kinetochore</keyword>
<dbReference type="PANTHER" id="PTHR14527:SF2">
    <property type="entry name" value="PROTEIN MIS12 HOMOLOG"/>
    <property type="match status" value="1"/>
</dbReference>
<gene>
    <name evidence="12" type="ORF">LALA0_S14e00562g</name>
</gene>
<keyword evidence="4" id="KW-0132">Cell division</keyword>
<dbReference type="HOGENOM" id="CLU_046437_0_0_1"/>
<evidence type="ECO:0000313" key="12">
    <source>
        <dbReference type="EMBL" id="CEP64844.1"/>
    </source>
</evidence>
<dbReference type="OrthoDB" id="1884855at2759"/>
<dbReference type="Pfam" id="PF05859">
    <property type="entry name" value="Mis12"/>
    <property type="match status" value="1"/>
</dbReference>
<evidence type="ECO:0000256" key="2">
    <source>
        <dbReference type="ARBA" id="ARBA00008643"/>
    </source>
</evidence>
<evidence type="ECO:0000256" key="7">
    <source>
        <dbReference type="ARBA" id="ARBA00023054"/>
    </source>
</evidence>
<dbReference type="GO" id="GO:0051301">
    <property type="term" value="P:cell division"/>
    <property type="evidence" value="ECO:0007669"/>
    <property type="project" value="UniProtKB-KW"/>
</dbReference>
<dbReference type="GO" id="GO:0000070">
    <property type="term" value="P:mitotic sister chromatid segregation"/>
    <property type="evidence" value="ECO:0007669"/>
    <property type="project" value="TreeGrafter"/>
</dbReference>
<keyword evidence="9" id="KW-0137">Centromere</keyword>
<evidence type="ECO:0000256" key="6">
    <source>
        <dbReference type="ARBA" id="ARBA00022838"/>
    </source>
</evidence>
<evidence type="ECO:0000256" key="8">
    <source>
        <dbReference type="ARBA" id="ARBA00023306"/>
    </source>
</evidence>
<comment type="similarity">
    <text evidence="2">Belongs to the mis12 family.</text>
</comment>
<accession>A0A0C7NGJ8</accession>
<evidence type="ECO:0000313" key="13">
    <source>
        <dbReference type="Proteomes" id="UP000054304"/>
    </source>
</evidence>
<keyword evidence="13" id="KW-1185">Reference proteome</keyword>
<dbReference type="RefSeq" id="XP_022631044.1">
    <property type="nucleotide sequence ID" value="XM_022771499.1"/>
</dbReference>
<dbReference type="GeneID" id="34688413"/>
<dbReference type="InterPro" id="IPR008685">
    <property type="entry name" value="Centromere_Mis12"/>
</dbReference>
<dbReference type="GO" id="GO:0051382">
    <property type="term" value="P:kinetochore assembly"/>
    <property type="evidence" value="ECO:0007669"/>
    <property type="project" value="TreeGrafter"/>
</dbReference>
<organism evidence="12 13">
    <name type="scientific">Lachancea lanzarotensis</name>
    <dbReference type="NCBI Taxonomy" id="1245769"/>
    <lineage>
        <taxon>Eukaryota</taxon>
        <taxon>Fungi</taxon>
        <taxon>Dikarya</taxon>
        <taxon>Ascomycota</taxon>
        <taxon>Saccharomycotina</taxon>
        <taxon>Saccharomycetes</taxon>
        <taxon>Saccharomycetales</taxon>
        <taxon>Saccharomycetaceae</taxon>
        <taxon>Lachancea</taxon>
    </lineage>
</organism>
<comment type="subcellular location">
    <subcellularLocation>
        <location evidence="1">Chromosome</location>
        <location evidence="1">Centromere</location>
        <location evidence="1">Kinetochore</location>
    </subcellularLocation>
</comment>
<evidence type="ECO:0000256" key="10">
    <source>
        <dbReference type="SAM" id="Coils"/>
    </source>
</evidence>
<feature type="coiled-coil region" evidence="10">
    <location>
        <begin position="120"/>
        <end position="157"/>
    </location>
</feature>
<dbReference type="Proteomes" id="UP000054304">
    <property type="component" value="Unassembled WGS sequence"/>
</dbReference>
<evidence type="ECO:0000256" key="5">
    <source>
        <dbReference type="ARBA" id="ARBA00022776"/>
    </source>
</evidence>
<evidence type="ECO:0000256" key="4">
    <source>
        <dbReference type="ARBA" id="ARBA00022618"/>
    </source>
</evidence>
<dbReference type="GO" id="GO:0005634">
    <property type="term" value="C:nucleus"/>
    <property type="evidence" value="ECO:0007669"/>
    <property type="project" value="EnsemblFungi"/>
</dbReference>